<evidence type="ECO:0000256" key="9">
    <source>
        <dbReference type="ARBA" id="ARBA00023141"/>
    </source>
</evidence>
<dbReference type="InterPro" id="IPR023026">
    <property type="entry name" value="Trp_synth_beta/beta-like"/>
</dbReference>
<dbReference type="FunFam" id="3.40.50.1100:FF:000001">
    <property type="entry name" value="Tryptophan synthase beta chain"/>
    <property type="match status" value="1"/>
</dbReference>
<evidence type="ECO:0000256" key="3">
    <source>
        <dbReference type="ARBA" id="ARBA00004733"/>
    </source>
</evidence>
<dbReference type="HOGENOM" id="CLU_016734_3_1_9"/>
<gene>
    <name evidence="12" type="primary">trpB</name>
    <name evidence="14" type="ORF">H131_15448</name>
</gene>
<dbReference type="PIRSF" id="PIRSF001413">
    <property type="entry name" value="Trp_syn_beta"/>
    <property type="match status" value="1"/>
</dbReference>
<feature type="modified residue" description="N6-(pyridoxal phosphate)lysine" evidence="12">
    <location>
        <position position="95"/>
    </location>
</feature>
<evidence type="ECO:0000259" key="13">
    <source>
        <dbReference type="Pfam" id="PF00291"/>
    </source>
</evidence>
<protein>
    <recommendedName>
        <fullName evidence="12">Tryptophan synthase beta chain</fullName>
        <ecNumber evidence="12">4.2.1.20</ecNumber>
    </recommendedName>
</protein>
<evidence type="ECO:0000256" key="7">
    <source>
        <dbReference type="ARBA" id="ARBA00022822"/>
    </source>
</evidence>
<evidence type="ECO:0000256" key="6">
    <source>
        <dbReference type="ARBA" id="ARBA00022605"/>
    </source>
</evidence>
<dbReference type="InterPro" id="IPR006654">
    <property type="entry name" value="Trp_synth_beta"/>
</dbReference>
<proteinExistence type="inferred from homology"/>
<dbReference type="PANTHER" id="PTHR48077:SF3">
    <property type="entry name" value="TRYPTOPHAN SYNTHASE"/>
    <property type="match status" value="1"/>
</dbReference>
<comment type="function">
    <text evidence="2 12">The beta subunit is responsible for the synthesis of L-tryptophan from indole and L-serine.</text>
</comment>
<dbReference type="PATRIC" id="fig|1285586.5.peg.3165"/>
<reference evidence="14 15" key="1">
    <citation type="submission" date="2013-04" db="EMBL/GenBank/DDBJ databases">
        <title>Draft genome of the heavy metal tolerant bacterium Lysinibacillus sphaericus strain OT4b.31.</title>
        <authorList>
            <person name="Pena-Montenegro T.D."/>
            <person name="Dussan J."/>
        </authorList>
    </citation>
    <scope>NUCLEOTIDE SEQUENCE [LARGE SCALE GENOMIC DNA]</scope>
    <source>
        <strain evidence="14 15">OT4b.31</strain>
    </source>
</reference>
<keyword evidence="9 12" id="KW-0057">Aromatic amino acid biosynthesis</keyword>
<dbReference type="RefSeq" id="WP_010860023.1">
    <property type="nucleotide sequence ID" value="NZ_KB933398.1"/>
</dbReference>
<sequence length="403" mass="43487">MTKSIANSVPTKEGRYGKFGGQYVPETLMTALLELEMAYEEAMADKAFTDELAYYLKEYVGRETPLYFAENLTKELGGAKIYLKREDLNHTGAHKINNAIGQALLAKRMGKKKIVAETGAGQHGVATATACALLNLECVVFMGAEDIKRQQLNVFRMELLGTKVESVETGSKTLKDAVNAALRYWVTNVEDTHYILGSALGPHPFPKIVRDFQRVIGVETRAQMLEKEGRLPDAVVACIGGGSNAIGMFHPFVDDEKVALYGVEAAGNGIDTGKHAAAIAGRQLGVLHGAYMYLLQDENGFVQEAHSISAGLDYPGKGPEHCYLHDIGRAKFDSITDSEALEGLLLLSRTEGILPALESSHAIAYTAKLAKTMSADDIIVVCLSGRGDKDVHTVHAVLGGEVS</sequence>
<keyword evidence="6 12" id="KW-0028">Amino-acid biosynthesis</keyword>
<dbReference type="EMBL" id="AQPX01000022">
    <property type="protein sequence ID" value="EON71375.1"/>
    <property type="molecule type" value="Genomic_DNA"/>
</dbReference>
<evidence type="ECO:0000256" key="5">
    <source>
        <dbReference type="ARBA" id="ARBA00011270"/>
    </source>
</evidence>
<dbReference type="InterPro" id="IPR006653">
    <property type="entry name" value="Trp_synth_b_CS"/>
</dbReference>
<dbReference type="HAMAP" id="MF_00133">
    <property type="entry name" value="Trp_synth_beta"/>
    <property type="match status" value="1"/>
</dbReference>
<dbReference type="AlphaFoldDB" id="R7ZB43"/>
<comment type="similarity">
    <text evidence="4 12">Belongs to the TrpB family.</text>
</comment>
<dbReference type="NCBIfam" id="TIGR00263">
    <property type="entry name" value="trpB"/>
    <property type="match status" value="1"/>
</dbReference>
<dbReference type="InterPro" id="IPR001926">
    <property type="entry name" value="TrpB-like_PALP"/>
</dbReference>
<evidence type="ECO:0000256" key="10">
    <source>
        <dbReference type="ARBA" id="ARBA00023239"/>
    </source>
</evidence>
<organism evidence="14 15">
    <name type="scientific">Lysinibacillus sphaericus OT4b.31</name>
    <dbReference type="NCBI Taxonomy" id="1285586"/>
    <lineage>
        <taxon>Bacteria</taxon>
        <taxon>Bacillati</taxon>
        <taxon>Bacillota</taxon>
        <taxon>Bacilli</taxon>
        <taxon>Bacillales</taxon>
        <taxon>Bacillaceae</taxon>
        <taxon>Lysinibacillus</taxon>
    </lineage>
</organism>
<dbReference type="UniPathway" id="UPA00035">
    <property type="reaction ID" value="UER00044"/>
</dbReference>
<evidence type="ECO:0000256" key="1">
    <source>
        <dbReference type="ARBA" id="ARBA00001933"/>
    </source>
</evidence>
<dbReference type="EC" id="4.2.1.20" evidence="12"/>
<evidence type="ECO:0000256" key="2">
    <source>
        <dbReference type="ARBA" id="ARBA00002786"/>
    </source>
</evidence>
<comment type="catalytic activity">
    <reaction evidence="11 12">
        <text>(1S,2R)-1-C-(indol-3-yl)glycerol 3-phosphate + L-serine = D-glyceraldehyde 3-phosphate + L-tryptophan + H2O</text>
        <dbReference type="Rhea" id="RHEA:10532"/>
        <dbReference type="ChEBI" id="CHEBI:15377"/>
        <dbReference type="ChEBI" id="CHEBI:33384"/>
        <dbReference type="ChEBI" id="CHEBI:57912"/>
        <dbReference type="ChEBI" id="CHEBI:58866"/>
        <dbReference type="ChEBI" id="CHEBI:59776"/>
        <dbReference type="EC" id="4.2.1.20"/>
    </reaction>
</comment>
<dbReference type="SUPFAM" id="SSF53686">
    <property type="entry name" value="Tryptophan synthase beta subunit-like PLP-dependent enzymes"/>
    <property type="match status" value="1"/>
</dbReference>
<evidence type="ECO:0000256" key="8">
    <source>
        <dbReference type="ARBA" id="ARBA00022898"/>
    </source>
</evidence>
<dbReference type="eggNOG" id="COG0133">
    <property type="taxonomic scope" value="Bacteria"/>
</dbReference>
<evidence type="ECO:0000313" key="15">
    <source>
        <dbReference type="Proteomes" id="UP000013911"/>
    </source>
</evidence>
<dbReference type="Gene3D" id="3.40.50.1100">
    <property type="match status" value="2"/>
</dbReference>
<dbReference type="InterPro" id="IPR036052">
    <property type="entry name" value="TrpB-like_PALP_sf"/>
</dbReference>
<comment type="pathway">
    <text evidence="3 12">Amino-acid biosynthesis; L-tryptophan biosynthesis; L-tryptophan from chorismate: step 5/5.</text>
</comment>
<evidence type="ECO:0000256" key="11">
    <source>
        <dbReference type="ARBA" id="ARBA00049047"/>
    </source>
</evidence>
<accession>R7ZB43</accession>
<feature type="domain" description="Tryptophan synthase beta chain-like PALP" evidence="13">
    <location>
        <begin position="61"/>
        <end position="385"/>
    </location>
</feature>
<evidence type="ECO:0000256" key="4">
    <source>
        <dbReference type="ARBA" id="ARBA00009982"/>
    </source>
</evidence>
<dbReference type="GO" id="GO:0004834">
    <property type="term" value="F:tryptophan synthase activity"/>
    <property type="evidence" value="ECO:0007669"/>
    <property type="project" value="UniProtKB-UniRule"/>
</dbReference>
<dbReference type="PANTHER" id="PTHR48077">
    <property type="entry name" value="TRYPTOPHAN SYNTHASE-RELATED"/>
    <property type="match status" value="1"/>
</dbReference>
<name>R7ZB43_LYSSH</name>
<comment type="caution">
    <text evidence="14">The sequence shown here is derived from an EMBL/GenBank/DDBJ whole genome shotgun (WGS) entry which is preliminary data.</text>
</comment>
<comment type="cofactor">
    <cofactor evidence="1 12">
        <name>pyridoxal 5'-phosphate</name>
        <dbReference type="ChEBI" id="CHEBI:597326"/>
    </cofactor>
</comment>
<dbReference type="Proteomes" id="UP000013911">
    <property type="component" value="Unassembled WGS sequence"/>
</dbReference>
<keyword evidence="8 12" id="KW-0663">Pyridoxal phosphate</keyword>
<dbReference type="PROSITE" id="PS00168">
    <property type="entry name" value="TRP_SYNTHASE_BETA"/>
    <property type="match status" value="1"/>
</dbReference>
<comment type="subunit">
    <text evidence="5 12">Tetramer of two alpha and two beta chains.</text>
</comment>
<keyword evidence="10 12" id="KW-0456">Lyase</keyword>
<keyword evidence="7 12" id="KW-0822">Tryptophan biosynthesis</keyword>
<dbReference type="OrthoDB" id="9766131at2"/>
<dbReference type="FunFam" id="3.40.50.1100:FF:000004">
    <property type="entry name" value="Tryptophan synthase beta chain"/>
    <property type="match status" value="1"/>
</dbReference>
<evidence type="ECO:0000313" key="14">
    <source>
        <dbReference type="EMBL" id="EON71375.1"/>
    </source>
</evidence>
<evidence type="ECO:0000256" key="12">
    <source>
        <dbReference type="HAMAP-Rule" id="MF_00133"/>
    </source>
</evidence>
<dbReference type="CDD" id="cd06446">
    <property type="entry name" value="Trp-synth_B"/>
    <property type="match status" value="1"/>
</dbReference>
<dbReference type="GO" id="GO:0005737">
    <property type="term" value="C:cytoplasm"/>
    <property type="evidence" value="ECO:0007669"/>
    <property type="project" value="TreeGrafter"/>
</dbReference>
<dbReference type="Pfam" id="PF00291">
    <property type="entry name" value="PALP"/>
    <property type="match status" value="1"/>
</dbReference>